<dbReference type="EMBL" id="CAJOBZ010000072">
    <property type="protein sequence ID" value="CAF4950619.1"/>
    <property type="molecule type" value="Genomic_DNA"/>
</dbReference>
<dbReference type="AlphaFoldDB" id="A0A821XTZ3"/>
<comment type="caution">
    <text evidence="1">The sequence shown here is derived from an EMBL/GenBank/DDBJ whole genome shotgun (WGS) entry which is preliminary data.</text>
</comment>
<evidence type="ECO:0000313" key="2">
    <source>
        <dbReference type="Proteomes" id="UP000663880"/>
    </source>
</evidence>
<dbReference type="Proteomes" id="UP000663880">
    <property type="component" value="Unassembled WGS sequence"/>
</dbReference>
<reference evidence="1" key="1">
    <citation type="submission" date="2021-02" db="EMBL/GenBank/DDBJ databases">
        <authorList>
            <person name="Steward A R."/>
        </authorList>
    </citation>
    <scope>NUCLEOTIDE SEQUENCE</scope>
</reference>
<evidence type="ECO:0000313" key="1">
    <source>
        <dbReference type="EMBL" id="CAF4950619.1"/>
    </source>
</evidence>
<dbReference type="OrthoDB" id="7445678at2759"/>
<sequence length="88" mass="10144">MTKPKLTVACPNPTVKSVMKLFYILIYLERMDPDSVLIGLVKRMIHDKLETLPRAFRDCPIEDWCGRNYGGSNVHRFKASSQKRSALF</sequence>
<protein>
    <submittedName>
        <fullName evidence="1">Uncharacterized protein</fullName>
    </submittedName>
</protein>
<proteinExistence type="predicted"/>
<keyword evidence="2" id="KW-1185">Reference proteome</keyword>
<gene>
    <name evidence="1" type="ORF">PMACD_LOCUS15649</name>
</gene>
<name>A0A821XTZ3_9NEOP</name>
<organism evidence="1 2">
    <name type="scientific">Pieris macdunnoughi</name>
    <dbReference type="NCBI Taxonomy" id="345717"/>
    <lineage>
        <taxon>Eukaryota</taxon>
        <taxon>Metazoa</taxon>
        <taxon>Ecdysozoa</taxon>
        <taxon>Arthropoda</taxon>
        <taxon>Hexapoda</taxon>
        <taxon>Insecta</taxon>
        <taxon>Pterygota</taxon>
        <taxon>Neoptera</taxon>
        <taxon>Endopterygota</taxon>
        <taxon>Lepidoptera</taxon>
        <taxon>Glossata</taxon>
        <taxon>Ditrysia</taxon>
        <taxon>Papilionoidea</taxon>
        <taxon>Pieridae</taxon>
        <taxon>Pierinae</taxon>
        <taxon>Pieris</taxon>
    </lineage>
</organism>
<accession>A0A821XTZ3</accession>